<dbReference type="Proteomes" id="UP000605848">
    <property type="component" value="Unassembled WGS sequence"/>
</dbReference>
<name>A0A937D049_9HYPH</name>
<gene>
    <name evidence="1" type="ORF">JKG68_26120</name>
</gene>
<evidence type="ECO:0000313" key="1">
    <source>
        <dbReference type="EMBL" id="MBL0407399.1"/>
    </source>
</evidence>
<dbReference type="AlphaFoldDB" id="A0A937D049"/>
<dbReference type="InterPro" id="IPR011006">
    <property type="entry name" value="CheY-like_superfamily"/>
</dbReference>
<comment type="caution">
    <text evidence="1">The sequence shown here is derived from an EMBL/GenBank/DDBJ whole genome shotgun (WGS) entry which is preliminary data.</text>
</comment>
<dbReference type="Gene3D" id="3.40.50.2300">
    <property type="match status" value="1"/>
</dbReference>
<accession>A0A937D049</accession>
<sequence>MSRQPLVLLVSGDRLAELTTANSLASYGYEVLLTSTLQEASHLLRTNGRISVLVVDTDLGHAGAGLSLAKDARMSDPDLKVIYTSRMPFRLADAEKVDGAPCLRTPYRPHQLAGVINQLVRRVATEAEAYAA</sequence>
<reference evidence="1" key="1">
    <citation type="submission" date="2021-01" db="EMBL/GenBank/DDBJ databases">
        <title>Microvirga sp.</title>
        <authorList>
            <person name="Kim M.K."/>
        </authorList>
    </citation>
    <scope>NUCLEOTIDE SEQUENCE</scope>
    <source>
        <strain evidence="1">5420S-16</strain>
    </source>
</reference>
<dbReference type="EMBL" id="JAEQMY010000080">
    <property type="protein sequence ID" value="MBL0407399.1"/>
    <property type="molecule type" value="Genomic_DNA"/>
</dbReference>
<protein>
    <submittedName>
        <fullName evidence="1">Response regulator</fullName>
    </submittedName>
</protein>
<proteinExistence type="predicted"/>
<evidence type="ECO:0000313" key="2">
    <source>
        <dbReference type="Proteomes" id="UP000605848"/>
    </source>
</evidence>
<dbReference type="SUPFAM" id="SSF52172">
    <property type="entry name" value="CheY-like"/>
    <property type="match status" value="1"/>
</dbReference>
<organism evidence="1 2">
    <name type="scientific">Microvirga aerilata</name>
    <dbReference type="NCBI Taxonomy" id="670292"/>
    <lineage>
        <taxon>Bacteria</taxon>
        <taxon>Pseudomonadati</taxon>
        <taxon>Pseudomonadota</taxon>
        <taxon>Alphaproteobacteria</taxon>
        <taxon>Hyphomicrobiales</taxon>
        <taxon>Methylobacteriaceae</taxon>
        <taxon>Microvirga</taxon>
    </lineage>
</organism>
<keyword evidence="2" id="KW-1185">Reference proteome</keyword>